<dbReference type="OrthoDB" id="8446481at2"/>
<name>A0A0W0W6P7_9GAMM</name>
<keyword evidence="2" id="KW-1185">Reference proteome</keyword>
<dbReference type="AlphaFoldDB" id="A0A0W0W6P7"/>
<evidence type="ECO:0000313" key="2">
    <source>
        <dbReference type="Proteomes" id="UP000054908"/>
    </source>
</evidence>
<gene>
    <name evidence="1" type="ORF">Lmac_1037</name>
</gene>
<sequence>MPAHSEEYPWMSYYGNYIFFEKKMKEHSKVETITKINPSFYQIKLTDGRVIKTFICECYSFGIAEYLESCHNLGELNAVVISSNWCSYSLEVKRHCMDKNVGVYDIGGFMAAINMDNYWQYLTESEKEKFQEKGWSYFSK</sequence>
<organism evidence="1 2">
    <name type="scientific">Legionella maceachernii</name>
    <dbReference type="NCBI Taxonomy" id="466"/>
    <lineage>
        <taxon>Bacteria</taxon>
        <taxon>Pseudomonadati</taxon>
        <taxon>Pseudomonadota</taxon>
        <taxon>Gammaproteobacteria</taxon>
        <taxon>Legionellales</taxon>
        <taxon>Legionellaceae</taxon>
        <taxon>Legionella</taxon>
    </lineage>
</organism>
<dbReference type="RefSeq" id="WP_058451833.1">
    <property type="nucleotide sequence ID" value="NZ_CAAAIB010000010.1"/>
</dbReference>
<protein>
    <submittedName>
        <fullName evidence="1">Uncharacterized protein</fullName>
    </submittedName>
</protein>
<dbReference type="EMBL" id="LNYL01000027">
    <property type="protein sequence ID" value="KTD27978.1"/>
    <property type="molecule type" value="Genomic_DNA"/>
</dbReference>
<evidence type="ECO:0000313" key="1">
    <source>
        <dbReference type="EMBL" id="KTD27978.1"/>
    </source>
</evidence>
<proteinExistence type="predicted"/>
<dbReference type="STRING" id="466.Lmac_1037"/>
<reference evidence="1 2" key="1">
    <citation type="submission" date="2015-11" db="EMBL/GenBank/DDBJ databases">
        <title>Genomic analysis of 38 Legionella species identifies large and diverse effector repertoires.</title>
        <authorList>
            <person name="Burstein D."/>
            <person name="Amaro F."/>
            <person name="Zusman T."/>
            <person name="Lifshitz Z."/>
            <person name="Cohen O."/>
            <person name="Gilbert J.A."/>
            <person name="Pupko T."/>
            <person name="Shuman H.A."/>
            <person name="Segal G."/>
        </authorList>
    </citation>
    <scope>NUCLEOTIDE SEQUENCE [LARGE SCALE GENOMIC DNA]</scope>
    <source>
        <strain evidence="1 2">PX-1-G2-E2</strain>
    </source>
</reference>
<dbReference type="PATRIC" id="fig|466.6.peg.1105"/>
<comment type="caution">
    <text evidence="1">The sequence shown here is derived from an EMBL/GenBank/DDBJ whole genome shotgun (WGS) entry which is preliminary data.</text>
</comment>
<dbReference type="Proteomes" id="UP000054908">
    <property type="component" value="Unassembled WGS sequence"/>
</dbReference>
<accession>A0A0W0W6P7</accession>